<sequence length="320" mass="36223">MDSKTAEFANLFALFENIATRRSRMADNDDDRQILADAVPKDLEPIVRNLASLVDTHPQVQGRSRRNTVAGSEDKFPLGERYPFTFKMMLHKLYELDDWGKKVKDVLERSQNEFKPLSETPEKLKEKERRVASALASPEPRVRFDKDATAGRPRRGSVATTTTRPRSHTVGAIGRPKDLVTMREKLERNKETDRETPDDVRIIKKRCVGRRQPSETIPEDSSVRRRHWVYDAAVSSFEVNERQRSVESINPVSEEKEPKDEDPQDARTPRTPGTRRRAASMYTGAAEGASAGRKRRAMSITHVTSPMGIFDGGKVVPLVA</sequence>
<feature type="compositionally biased region" description="Basic and acidic residues" evidence="1">
    <location>
        <begin position="185"/>
        <end position="202"/>
    </location>
</feature>
<feature type="region of interest" description="Disordered" evidence="1">
    <location>
        <begin position="117"/>
        <end position="171"/>
    </location>
</feature>
<dbReference type="OMA" id="RAMSITH"/>
<reference evidence="3" key="1">
    <citation type="journal article" date="2017" name="Nat. Ecol. Evol.">
        <title>Genome expansion and lineage-specific genetic innovations in the forest pathogenic fungi Armillaria.</title>
        <authorList>
            <person name="Sipos G."/>
            <person name="Prasanna A.N."/>
            <person name="Walter M.C."/>
            <person name="O'Connor E."/>
            <person name="Balint B."/>
            <person name="Krizsan K."/>
            <person name="Kiss B."/>
            <person name="Hess J."/>
            <person name="Varga T."/>
            <person name="Slot J."/>
            <person name="Riley R."/>
            <person name="Boka B."/>
            <person name="Rigling D."/>
            <person name="Barry K."/>
            <person name="Lee J."/>
            <person name="Mihaltcheva S."/>
            <person name="LaButti K."/>
            <person name="Lipzen A."/>
            <person name="Waldron R."/>
            <person name="Moloney N.M."/>
            <person name="Sperisen C."/>
            <person name="Kredics L."/>
            <person name="Vagvoelgyi C."/>
            <person name="Patrignani A."/>
            <person name="Fitzpatrick D."/>
            <person name="Nagy I."/>
            <person name="Doyle S."/>
            <person name="Anderson J.B."/>
            <person name="Grigoriev I.V."/>
            <person name="Gueldener U."/>
            <person name="Muensterkoetter M."/>
            <person name="Nagy L.G."/>
        </authorList>
    </citation>
    <scope>NUCLEOTIDE SEQUENCE [LARGE SCALE GENOMIC DNA]</scope>
    <source>
        <strain evidence="3">C18/9</strain>
    </source>
</reference>
<feature type="compositionally biased region" description="Basic and acidic residues" evidence="1">
    <location>
        <begin position="120"/>
        <end position="131"/>
    </location>
</feature>
<keyword evidence="3" id="KW-1185">Reference proteome</keyword>
<dbReference type="EMBL" id="FUEG01000004">
    <property type="protein sequence ID" value="SJL03366.1"/>
    <property type="molecule type" value="Genomic_DNA"/>
</dbReference>
<feature type="compositionally biased region" description="Basic and acidic residues" evidence="1">
    <location>
        <begin position="253"/>
        <end position="268"/>
    </location>
</feature>
<evidence type="ECO:0000256" key="1">
    <source>
        <dbReference type="SAM" id="MobiDB-lite"/>
    </source>
</evidence>
<feature type="region of interest" description="Disordered" evidence="1">
    <location>
        <begin position="242"/>
        <end position="297"/>
    </location>
</feature>
<evidence type="ECO:0000313" key="3">
    <source>
        <dbReference type="Proteomes" id="UP000219338"/>
    </source>
</evidence>
<proteinExistence type="predicted"/>
<accession>A0A284R3S9</accession>
<dbReference type="STRING" id="47428.A0A284R3S9"/>
<evidence type="ECO:0000313" key="2">
    <source>
        <dbReference type="EMBL" id="SJL03366.1"/>
    </source>
</evidence>
<name>A0A284R3S9_ARMOS</name>
<dbReference type="Proteomes" id="UP000219338">
    <property type="component" value="Unassembled WGS sequence"/>
</dbReference>
<gene>
    <name evidence="2" type="ORF">ARMOST_06720</name>
</gene>
<dbReference type="AlphaFoldDB" id="A0A284R3S9"/>
<protein>
    <submittedName>
        <fullName evidence="2">Uncharacterized protein</fullName>
    </submittedName>
</protein>
<feature type="region of interest" description="Disordered" evidence="1">
    <location>
        <begin position="185"/>
        <end position="223"/>
    </location>
</feature>
<organism evidence="2 3">
    <name type="scientific">Armillaria ostoyae</name>
    <name type="common">Armillaria root rot fungus</name>
    <dbReference type="NCBI Taxonomy" id="47428"/>
    <lineage>
        <taxon>Eukaryota</taxon>
        <taxon>Fungi</taxon>
        <taxon>Dikarya</taxon>
        <taxon>Basidiomycota</taxon>
        <taxon>Agaricomycotina</taxon>
        <taxon>Agaricomycetes</taxon>
        <taxon>Agaricomycetidae</taxon>
        <taxon>Agaricales</taxon>
        <taxon>Marasmiineae</taxon>
        <taxon>Physalacriaceae</taxon>
        <taxon>Armillaria</taxon>
    </lineage>
</organism>
<dbReference type="OrthoDB" id="3067134at2759"/>
<feature type="compositionally biased region" description="Basic and acidic residues" evidence="1">
    <location>
        <begin position="140"/>
        <end position="149"/>
    </location>
</feature>